<dbReference type="Proteomes" id="UP000593565">
    <property type="component" value="Unassembled WGS sequence"/>
</dbReference>
<name>A0A7J6A5R9_AMEME</name>
<gene>
    <name evidence="2" type="ORF">AMELA_G00195400</name>
</gene>
<reference evidence="2 3" key="1">
    <citation type="submission" date="2020-02" db="EMBL/GenBank/DDBJ databases">
        <title>A chromosome-scale genome assembly of the black bullhead catfish (Ameiurus melas).</title>
        <authorList>
            <person name="Wen M."/>
            <person name="Zham M."/>
            <person name="Cabau C."/>
            <person name="Klopp C."/>
            <person name="Donnadieu C."/>
            <person name="Roques C."/>
            <person name="Bouchez O."/>
            <person name="Lampietro C."/>
            <person name="Jouanno E."/>
            <person name="Herpin A."/>
            <person name="Louis A."/>
            <person name="Berthelot C."/>
            <person name="Parey E."/>
            <person name="Roest-Crollius H."/>
            <person name="Braasch I."/>
            <person name="Postlethwait J."/>
            <person name="Robinson-Rechavi M."/>
            <person name="Echchiki A."/>
            <person name="Begum T."/>
            <person name="Montfort J."/>
            <person name="Schartl M."/>
            <person name="Bobe J."/>
            <person name="Guiguen Y."/>
        </authorList>
    </citation>
    <scope>NUCLEOTIDE SEQUENCE [LARGE SCALE GENOMIC DNA]</scope>
    <source>
        <strain evidence="2">M_S1</strain>
        <tissue evidence="2">Blood</tissue>
    </source>
</reference>
<dbReference type="AlphaFoldDB" id="A0A7J6A5R9"/>
<evidence type="ECO:0000313" key="2">
    <source>
        <dbReference type="EMBL" id="KAF4078083.1"/>
    </source>
</evidence>
<evidence type="ECO:0000256" key="1">
    <source>
        <dbReference type="SAM" id="MobiDB-lite"/>
    </source>
</evidence>
<protein>
    <submittedName>
        <fullName evidence="2">Uncharacterized protein</fullName>
    </submittedName>
</protein>
<accession>A0A7J6A5R9</accession>
<dbReference type="EMBL" id="JAAGNN010000017">
    <property type="protein sequence ID" value="KAF4078083.1"/>
    <property type="molecule type" value="Genomic_DNA"/>
</dbReference>
<feature type="region of interest" description="Disordered" evidence="1">
    <location>
        <begin position="1"/>
        <end position="48"/>
    </location>
</feature>
<proteinExistence type="predicted"/>
<keyword evidence="3" id="KW-1185">Reference proteome</keyword>
<sequence>MNCNPAHAQRQSPPPHAPHSATINRSESGRWRSIESEQRHRLPDNSIGRNRCAETDQVQLIQFVWLQPRPGTLN</sequence>
<organism evidence="2 3">
    <name type="scientific">Ameiurus melas</name>
    <name type="common">Black bullhead</name>
    <name type="synonym">Silurus melas</name>
    <dbReference type="NCBI Taxonomy" id="219545"/>
    <lineage>
        <taxon>Eukaryota</taxon>
        <taxon>Metazoa</taxon>
        <taxon>Chordata</taxon>
        <taxon>Craniata</taxon>
        <taxon>Vertebrata</taxon>
        <taxon>Euteleostomi</taxon>
        <taxon>Actinopterygii</taxon>
        <taxon>Neopterygii</taxon>
        <taxon>Teleostei</taxon>
        <taxon>Ostariophysi</taxon>
        <taxon>Siluriformes</taxon>
        <taxon>Ictaluridae</taxon>
        <taxon>Ameiurus</taxon>
    </lineage>
</organism>
<evidence type="ECO:0000313" key="3">
    <source>
        <dbReference type="Proteomes" id="UP000593565"/>
    </source>
</evidence>
<comment type="caution">
    <text evidence="2">The sequence shown here is derived from an EMBL/GenBank/DDBJ whole genome shotgun (WGS) entry which is preliminary data.</text>
</comment>
<feature type="compositionally biased region" description="Basic and acidic residues" evidence="1">
    <location>
        <begin position="27"/>
        <end position="43"/>
    </location>
</feature>